<proteinExistence type="predicted"/>
<keyword evidence="4" id="KW-1185">Reference proteome</keyword>
<dbReference type="PROSITE" id="PS50833">
    <property type="entry name" value="BRIX"/>
    <property type="match status" value="1"/>
</dbReference>
<dbReference type="Pfam" id="PF04427">
    <property type="entry name" value="Brix"/>
    <property type="match status" value="1"/>
</dbReference>
<feature type="compositionally biased region" description="Basic residues" evidence="1">
    <location>
        <begin position="27"/>
        <end position="40"/>
    </location>
</feature>
<feature type="region of interest" description="Disordered" evidence="1">
    <location>
        <begin position="1"/>
        <end position="54"/>
    </location>
</feature>
<dbReference type="GO" id="GO:0006364">
    <property type="term" value="P:rRNA processing"/>
    <property type="evidence" value="ECO:0007669"/>
    <property type="project" value="InterPro"/>
</dbReference>
<evidence type="ECO:0000313" key="3">
    <source>
        <dbReference type="EMBL" id="KAI1709058.1"/>
    </source>
</evidence>
<feature type="compositionally biased region" description="Low complexity" evidence="1">
    <location>
        <begin position="17"/>
        <end position="26"/>
    </location>
</feature>
<protein>
    <submittedName>
        <fullName evidence="3">Brix domain-containing protein</fullName>
    </submittedName>
</protein>
<name>A0AAD4N2C7_9BILA</name>
<sequence>MGKVKGKRGKNARRARQGQLGLIKIGKTGKKRDQRFKKKQQLREEQKEEKRDLEQIKHDVHVQTTAKEEAKKPHSFVIHTGKVGKFVKRLERDLRRVMEPNTASDLHVTKRNNFKDFLVNSQHLGVSHLMVLTRTEQSVNLRIIRNNQGPTLHFRGHILFIS</sequence>
<dbReference type="GO" id="GO:0000027">
    <property type="term" value="P:ribosomal large subunit assembly"/>
    <property type="evidence" value="ECO:0007669"/>
    <property type="project" value="TreeGrafter"/>
</dbReference>
<dbReference type="GO" id="GO:0030687">
    <property type="term" value="C:preribosome, large subunit precursor"/>
    <property type="evidence" value="ECO:0007669"/>
    <property type="project" value="TreeGrafter"/>
</dbReference>
<comment type="caution">
    <text evidence="3">The sequence shown here is derived from an EMBL/GenBank/DDBJ whole genome shotgun (WGS) entry which is preliminary data.</text>
</comment>
<dbReference type="InterPro" id="IPR007109">
    <property type="entry name" value="Brix"/>
</dbReference>
<dbReference type="PANTHER" id="PTHR12661">
    <property type="entry name" value="PETER PAN-RELATED"/>
    <property type="match status" value="1"/>
</dbReference>
<dbReference type="EMBL" id="JAKKPZ010000032">
    <property type="protein sequence ID" value="KAI1709058.1"/>
    <property type="molecule type" value="Genomic_DNA"/>
</dbReference>
<organism evidence="3 4">
    <name type="scientific">Ditylenchus destructor</name>
    <dbReference type="NCBI Taxonomy" id="166010"/>
    <lineage>
        <taxon>Eukaryota</taxon>
        <taxon>Metazoa</taxon>
        <taxon>Ecdysozoa</taxon>
        <taxon>Nematoda</taxon>
        <taxon>Chromadorea</taxon>
        <taxon>Rhabditida</taxon>
        <taxon>Tylenchina</taxon>
        <taxon>Tylenchomorpha</taxon>
        <taxon>Sphaerularioidea</taxon>
        <taxon>Anguinidae</taxon>
        <taxon>Anguininae</taxon>
        <taxon>Ditylenchus</taxon>
    </lineage>
</organism>
<reference evidence="3" key="1">
    <citation type="submission" date="2022-01" db="EMBL/GenBank/DDBJ databases">
        <title>Genome Sequence Resource for Two Populations of Ditylenchus destructor, the Migratory Endoparasitic Phytonematode.</title>
        <authorList>
            <person name="Zhang H."/>
            <person name="Lin R."/>
            <person name="Xie B."/>
        </authorList>
    </citation>
    <scope>NUCLEOTIDE SEQUENCE</scope>
    <source>
        <strain evidence="3">BazhouSP</strain>
    </source>
</reference>
<dbReference type="GO" id="GO:0019843">
    <property type="term" value="F:rRNA binding"/>
    <property type="evidence" value="ECO:0007669"/>
    <property type="project" value="InterPro"/>
</dbReference>
<feature type="domain" description="Brix" evidence="2">
    <location>
        <begin position="73"/>
        <end position="162"/>
    </location>
</feature>
<feature type="compositionally biased region" description="Basic residues" evidence="1">
    <location>
        <begin position="1"/>
        <end position="16"/>
    </location>
</feature>
<accession>A0AAD4N2C7</accession>
<evidence type="ECO:0000256" key="1">
    <source>
        <dbReference type="SAM" id="MobiDB-lite"/>
    </source>
</evidence>
<dbReference type="PANTHER" id="PTHR12661:SF5">
    <property type="entry name" value="SUPPRESSOR OF SWI4 1 HOMOLOG"/>
    <property type="match status" value="1"/>
</dbReference>
<evidence type="ECO:0000313" key="4">
    <source>
        <dbReference type="Proteomes" id="UP001201812"/>
    </source>
</evidence>
<dbReference type="Proteomes" id="UP001201812">
    <property type="component" value="Unassembled WGS sequence"/>
</dbReference>
<feature type="compositionally biased region" description="Basic and acidic residues" evidence="1">
    <location>
        <begin position="41"/>
        <end position="54"/>
    </location>
</feature>
<gene>
    <name evidence="3" type="ORF">DdX_11455</name>
</gene>
<dbReference type="AlphaFoldDB" id="A0AAD4N2C7"/>
<evidence type="ECO:0000259" key="2">
    <source>
        <dbReference type="PROSITE" id="PS50833"/>
    </source>
</evidence>
<dbReference type="InterPro" id="IPR045112">
    <property type="entry name" value="PPAN-like"/>
</dbReference>